<feature type="compositionally biased region" description="Polar residues" evidence="1">
    <location>
        <begin position="288"/>
        <end position="299"/>
    </location>
</feature>
<dbReference type="GO" id="GO:0004864">
    <property type="term" value="F:protein phosphatase inhibitor activity"/>
    <property type="evidence" value="ECO:0007669"/>
    <property type="project" value="InterPro"/>
</dbReference>
<dbReference type="OMA" id="SHKSEKH"/>
<evidence type="ECO:0000313" key="2">
    <source>
        <dbReference type="EMBL" id="OJJ95532.1"/>
    </source>
</evidence>
<feature type="region of interest" description="Disordered" evidence="1">
    <location>
        <begin position="158"/>
        <end position="189"/>
    </location>
</feature>
<evidence type="ECO:0000256" key="1">
    <source>
        <dbReference type="SAM" id="MobiDB-lite"/>
    </source>
</evidence>
<dbReference type="Proteomes" id="UP000184546">
    <property type="component" value="Unassembled WGS sequence"/>
</dbReference>
<dbReference type="InterPro" id="IPR007062">
    <property type="entry name" value="PPI-2"/>
</dbReference>
<reference evidence="3" key="1">
    <citation type="journal article" date="2017" name="Genome Biol.">
        <title>Comparative genomics reveals high biological diversity and specific adaptations in the industrially and medically important fungal genus Aspergillus.</title>
        <authorList>
            <person name="de Vries R.P."/>
            <person name="Riley R."/>
            <person name="Wiebenga A."/>
            <person name="Aguilar-Osorio G."/>
            <person name="Amillis S."/>
            <person name="Uchima C.A."/>
            <person name="Anderluh G."/>
            <person name="Asadollahi M."/>
            <person name="Askin M."/>
            <person name="Barry K."/>
            <person name="Battaglia E."/>
            <person name="Bayram O."/>
            <person name="Benocci T."/>
            <person name="Braus-Stromeyer S.A."/>
            <person name="Caldana C."/>
            <person name="Canovas D."/>
            <person name="Cerqueira G.C."/>
            <person name="Chen F."/>
            <person name="Chen W."/>
            <person name="Choi C."/>
            <person name="Clum A."/>
            <person name="Dos Santos R.A."/>
            <person name="Damasio A.R."/>
            <person name="Diallinas G."/>
            <person name="Emri T."/>
            <person name="Fekete E."/>
            <person name="Flipphi M."/>
            <person name="Freyberg S."/>
            <person name="Gallo A."/>
            <person name="Gournas C."/>
            <person name="Habgood R."/>
            <person name="Hainaut M."/>
            <person name="Harispe M.L."/>
            <person name="Henrissat B."/>
            <person name="Hilden K.S."/>
            <person name="Hope R."/>
            <person name="Hossain A."/>
            <person name="Karabika E."/>
            <person name="Karaffa L."/>
            <person name="Karanyi Z."/>
            <person name="Krasevec N."/>
            <person name="Kuo A."/>
            <person name="Kusch H."/>
            <person name="LaButti K."/>
            <person name="Lagendijk E.L."/>
            <person name="Lapidus A."/>
            <person name="Levasseur A."/>
            <person name="Lindquist E."/>
            <person name="Lipzen A."/>
            <person name="Logrieco A.F."/>
            <person name="MacCabe A."/>
            <person name="Maekelae M.R."/>
            <person name="Malavazi I."/>
            <person name="Melin P."/>
            <person name="Meyer V."/>
            <person name="Mielnichuk N."/>
            <person name="Miskei M."/>
            <person name="Molnar A.P."/>
            <person name="Mule G."/>
            <person name="Ngan C.Y."/>
            <person name="Orejas M."/>
            <person name="Orosz E."/>
            <person name="Ouedraogo J.P."/>
            <person name="Overkamp K.M."/>
            <person name="Park H.-S."/>
            <person name="Perrone G."/>
            <person name="Piumi F."/>
            <person name="Punt P.J."/>
            <person name="Ram A.F."/>
            <person name="Ramon A."/>
            <person name="Rauscher S."/>
            <person name="Record E."/>
            <person name="Riano-Pachon D.M."/>
            <person name="Robert V."/>
            <person name="Roehrig J."/>
            <person name="Ruller R."/>
            <person name="Salamov A."/>
            <person name="Salih N.S."/>
            <person name="Samson R.A."/>
            <person name="Sandor E."/>
            <person name="Sanguinetti M."/>
            <person name="Schuetze T."/>
            <person name="Sepcic K."/>
            <person name="Shelest E."/>
            <person name="Sherlock G."/>
            <person name="Sophianopoulou V."/>
            <person name="Squina F.M."/>
            <person name="Sun H."/>
            <person name="Susca A."/>
            <person name="Todd R.B."/>
            <person name="Tsang A."/>
            <person name="Unkles S.E."/>
            <person name="van de Wiele N."/>
            <person name="van Rossen-Uffink D."/>
            <person name="Oliveira J.V."/>
            <person name="Vesth T.C."/>
            <person name="Visser J."/>
            <person name="Yu J.-H."/>
            <person name="Zhou M."/>
            <person name="Andersen M.R."/>
            <person name="Archer D.B."/>
            <person name="Baker S.E."/>
            <person name="Benoit I."/>
            <person name="Brakhage A.A."/>
            <person name="Braus G.H."/>
            <person name="Fischer R."/>
            <person name="Frisvad J.C."/>
            <person name="Goldman G.H."/>
            <person name="Houbraken J."/>
            <person name="Oakley B."/>
            <person name="Pocsi I."/>
            <person name="Scazzocchio C."/>
            <person name="Seiboth B."/>
            <person name="vanKuyk P.A."/>
            <person name="Wortman J."/>
            <person name="Dyer P.S."/>
            <person name="Grigoriev I.V."/>
        </authorList>
    </citation>
    <scope>NUCLEOTIDE SEQUENCE [LARGE SCALE GENOMIC DNA]</scope>
    <source>
        <strain evidence="3">ATCC 16872 / CBS 172.66 / WB 5094</strain>
    </source>
</reference>
<dbReference type="PANTHER" id="PTHR12398">
    <property type="entry name" value="PROTEIN PHOSPHATASE INHIBITOR"/>
    <property type="match status" value="1"/>
</dbReference>
<proteinExistence type="predicted"/>
<evidence type="ECO:0008006" key="4">
    <source>
        <dbReference type="Google" id="ProtNLM"/>
    </source>
</evidence>
<feature type="region of interest" description="Disordered" evidence="1">
    <location>
        <begin position="1"/>
        <end position="137"/>
    </location>
</feature>
<dbReference type="VEuPathDB" id="FungiDB:ASPACDRAFT_82006"/>
<feature type="compositionally biased region" description="Acidic residues" evidence="1">
    <location>
        <begin position="263"/>
        <end position="274"/>
    </location>
</feature>
<feature type="compositionally biased region" description="Basic and acidic residues" evidence="1">
    <location>
        <begin position="86"/>
        <end position="99"/>
    </location>
</feature>
<evidence type="ECO:0000313" key="3">
    <source>
        <dbReference type="Proteomes" id="UP000184546"/>
    </source>
</evidence>
<dbReference type="GO" id="GO:0009966">
    <property type="term" value="P:regulation of signal transduction"/>
    <property type="evidence" value="ECO:0007669"/>
    <property type="project" value="InterPro"/>
</dbReference>
<dbReference type="AlphaFoldDB" id="A0A1L9WH90"/>
<gene>
    <name evidence="2" type="ORF">ASPACDRAFT_82006</name>
</gene>
<dbReference type="OrthoDB" id="551302at2759"/>
<organism evidence="2 3">
    <name type="scientific">Aspergillus aculeatus (strain ATCC 16872 / CBS 172.66 / WB 5094)</name>
    <dbReference type="NCBI Taxonomy" id="690307"/>
    <lineage>
        <taxon>Eukaryota</taxon>
        <taxon>Fungi</taxon>
        <taxon>Dikarya</taxon>
        <taxon>Ascomycota</taxon>
        <taxon>Pezizomycotina</taxon>
        <taxon>Eurotiomycetes</taxon>
        <taxon>Eurotiomycetidae</taxon>
        <taxon>Eurotiales</taxon>
        <taxon>Aspergillaceae</taxon>
        <taxon>Aspergillus</taxon>
        <taxon>Aspergillus subgen. Circumdati</taxon>
    </lineage>
</organism>
<name>A0A1L9WH90_ASPA1</name>
<dbReference type="Gene3D" id="6.10.250.1050">
    <property type="match status" value="1"/>
</dbReference>
<dbReference type="PANTHER" id="PTHR12398:SF20">
    <property type="entry name" value="PROTEIN PHOSPHATASE 1 REGULATORY INHIBITOR SUBUNIT 2"/>
    <property type="match status" value="1"/>
</dbReference>
<accession>A0A1L9WH90</accession>
<protein>
    <recommendedName>
        <fullName evidence="4">Glc8 protein</fullName>
    </recommendedName>
</protein>
<feature type="compositionally biased region" description="Basic and acidic residues" evidence="1">
    <location>
        <begin position="106"/>
        <end position="119"/>
    </location>
</feature>
<sequence>MTTISHHIMEDSQKRPKGILKNSSGSIPQIAQVHDTLTVPQNDPDGVDTKELTLQNTLQNAGRRRSTSNTRPGSSSRRQSLAHIHGQPEENSPRLKWDEANLYLTEQEKTAKMKIDEPKTPFAPHYDPAEDEEELEAENTLIDAQEVVVDELDKTMKAPKKGVAEDEIPDLELGEPEDSFAGDAHAGADDRIVRERSLSNESHRSNKHVVMGAGEANGEFQTGPDGLITSQEAAEKHRQFEQHRKKHYEMRNIKELLAHPEVDEMDEDEDETEEASSAAAAPPPMPQIPTQFLNGTRSD</sequence>
<dbReference type="STRING" id="690307.A0A1L9WH90"/>
<dbReference type="EMBL" id="KV878989">
    <property type="protein sequence ID" value="OJJ95532.1"/>
    <property type="molecule type" value="Genomic_DNA"/>
</dbReference>
<feature type="region of interest" description="Disordered" evidence="1">
    <location>
        <begin position="256"/>
        <end position="299"/>
    </location>
</feature>
<dbReference type="RefSeq" id="XP_020051872.1">
    <property type="nucleotide sequence ID" value="XM_020206004.1"/>
</dbReference>
<dbReference type="Pfam" id="PF04979">
    <property type="entry name" value="IPP-2"/>
    <property type="match status" value="1"/>
</dbReference>
<keyword evidence="3" id="KW-1185">Reference proteome</keyword>
<dbReference type="GeneID" id="30979818"/>
<feature type="compositionally biased region" description="Polar residues" evidence="1">
    <location>
        <begin position="67"/>
        <end position="79"/>
    </location>
</feature>
<feature type="compositionally biased region" description="Acidic residues" evidence="1">
    <location>
        <begin position="165"/>
        <end position="180"/>
    </location>
</feature>